<protein>
    <submittedName>
        <fullName evidence="2">HDIG domain-containing protein</fullName>
    </submittedName>
</protein>
<feature type="domain" description="HD" evidence="1">
    <location>
        <begin position="66"/>
        <end position="180"/>
    </location>
</feature>
<name>A0A1G5S065_9FIRM</name>
<dbReference type="Proteomes" id="UP000199208">
    <property type="component" value="Unassembled WGS sequence"/>
</dbReference>
<dbReference type="Gene3D" id="1.10.3210.10">
    <property type="entry name" value="Hypothetical protein af1432"/>
    <property type="match status" value="1"/>
</dbReference>
<dbReference type="SUPFAM" id="SSF109604">
    <property type="entry name" value="HD-domain/PDEase-like"/>
    <property type="match status" value="1"/>
</dbReference>
<keyword evidence="3" id="KW-1185">Reference proteome</keyword>
<sequence>MGKKMISNQNIEVLLPEINLISSEKLRHQCINALLDAFETGGWNWDNIYLCPVSINKVSNRDMNHQIDHVRIVIKIAISMYDLLEENYKQNSDLRDTIIAGALLHDIGKFIEFTLKGDTVSYSDSAKLIRHPLGGAIIASRNGICDEILHIIATHSFEGRESSETLASMIVKAADEIAFKYIKEFE</sequence>
<dbReference type="NCBIfam" id="TIGR00277">
    <property type="entry name" value="HDIG"/>
    <property type="match status" value="1"/>
</dbReference>
<reference evidence="2 3" key="1">
    <citation type="submission" date="2016-10" db="EMBL/GenBank/DDBJ databases">
        <authorList>
            <person name="de Groot N.N."/>
        </authorList>
    </citation>
    <scope>NUCLEOTIDE SEQUENCE [LARGE SCALE GENOMIC DNA]</scope>
    <source>
        <strain evidence="2 3">DSM 2784</strain>
    </source>
</reference>
<dbReference type="InterPro" id="IPR003607">
    <property type="entry name" value="HD/PDEase_dom"/>
</dbReference>
<dbReference type="EMBL" id="FMWL01000007">
    <property type="protein sequence ID" value="SCZ79508.1"/>
    <property type="molecule type" value="Genomic_DNA"/>
</dbReference>
<dbReference type="OrthoDB" id="9778453at2"/>
<dbReference type="Pfam" id="PF01966">
    <property type="entry name" value="HD"/>
    <property type="match status" value="1"/>
</dbReference>
<evidence type="ECO:0000259" key="1">
    <source>
        <dbReference type="PROSITE" id="PS51831"/>
    </source>
</evidence>
<accession>A0A1G5S065</accession>
<proteinExistence type="predicted"/>
<dbReference type="InterPro" id="IPR006675">
    <property type="entry name" value="HDIG_dom"/>
</dbReference>
<evidence type="ECO:0000313" key="2">
    <source>
        <dbReference type="EMBL" id="SCZ79508.1"/>
    </source>
</evidence>
<dbReference type="RefSeq" id="WP_092590695.1">
    <property type="nucleotide sequence ID" value="NZ_FMWL01000007.1"/>
</dbReference>
<dbReference type="InterPro" id="IPR006674">
    <property type="entry name" value="HD_domain"/>
</dbReference>
<organism evidence="2 3">
    <name type="scientific">Acidaminobacter hydrogenoformans DSM 2784</name>
    <dbReference type="NCBI Taxonomy" id="1120920"/>
    <lineage>
        <taxon>Bacteria</taxon>
        <taxon>Bacillati</taxon>
        <taxon>Bacillota</taxon>
        <taxon>Clostridia</taxon>
        <taxon>Peptostreptococcales</taxon>
        <taxon>Acidaminobacteraceae</taxon>
        <taxon>Acidaminobacter</taxon>
    </lineage>
</organism>
<dbReference type="AlphaFoldDB" id="A0A1G5S065"/>
<gene>
    <name evidence="2" type="ORF">SAMN03080599_01812</name>
</gene>
<evidence type="ECO:0000313" key="3">
    <source>
        <dbReference type="Proteomes" id="UP000199208"/>
    </source>
</evidence>
<dbReference type="PROSITE" id="PS51831">
    <property type="entry name" value="HD"/>
    <property type="match status" value="1"/>
</dbReference>
<dbReference type="CDD" id="cd00077">
    <property type="entry name" value="HDc"/>
    <property type="match status" value="1"/>
</dbReference>
<dbReference type="STRING" id="1120920.SAMN03080599_01812"/>